<reference evidence="2" key="1">
    <citation type="submission" date="2017-10" db="EMBL/GenBank/DDBJ databases">
        <title>Isolation and characterization of a group of new proteus bacteriophages.</title>
        <authorList>
            <person name="Kozlova Y.N."/>
            <person name="Morozova V.V."/>
            <person name="Babkin I.V."/>
            <person name="Tikunova N.V."/>
            <person name="Bokovaya O.V."/>
            <person name="Shedko E.D."/>
        </authorList>
    </citation>
    <scope>NUCLEOTIDE SEQUENCE [LARGE SCALE GENOMIC DNA]</scope>
</reference>
<evidence type="ECO:0000313" key="1">
    <source>
        <dbReference type="EMBL" id="ATW69973.1"/>
    </source>
</evidence>
<dbReference type="GeneID" id="40097310"/>
<accession>A0A2H4PRQ8</accession>
<proteinExistence type="predicted"/>
<organism evidence="1 2">
    <name type="scientific">Proteus phage PM135</name>
    <dbReference type="NCBI Taxonomy" id="2048008"/>
    <lineage>
        <taxon>Viruses</taxon>
        <taxon>Duplodnaviria</taxon>
        <taxon>Heunggongvirae</taxon>
        <taxon>Uroviricota</taxon>
        <taxon>Caudoviricetes</taxon>
        <taxon>Demerecviridae</taxon>
        <taxon>Novosibvirus</taxon>
        <taxon>Novosibvirus PM135</taxon>
    </lineage>
</organism>
<dbReference type="EMBL" id="MG030347">
    <property type="protein sequence ID" value="ATW69973.1"/>
    <property type="molecule type" value="Genomic_DNA"/>
</dbReference>
<dbReference type="SUPFAM" id="SSF57938">
    <property type="entry name" value="DnaJ/Hsp40 cysteine-rich domain"/>
    <property type="match status" value="1"/>
</dbReference>
<evidence type="ECO:0000313" key="2">
    <source>
        <dbReference type="Proteomes" id="UP000241842"/>
    </source>
</evidence>
<protein>
    <submittedName>
        <fullName evidence="1">Uncharacterized protein</fullName>
    </submittedName>
</protein>
<name>A0A2H4PRQ8_9CAUD</name>
<sequence length="129" mass="14145">MIKFEQYKELFEIMEASGKFRFSLSSGDGGLTFLVRIINSADTVVAKLEEKFIYTINELGDSELPRIFIGEDNIARIGKGMYSLTLPVAFKAVCDACPRCNGYGNTYGLVGGKVDFTTCTECNGTGVKK</sequence>
<dbReference type="Proteomes" id="UP000241842">
    <property type="component" value="Segment"/>
</dbReference>
<dbReference type="InterPro" id="IPR036410">
    <property type="entry name" value="HSP_DnaJ_Cys-rich_dom_sf"/>
</dbReference>
<dbReference type="KEGG" id="vg:40097310"/>
<dbReference type="RefSeq" id="YP_009620657.1">
    <property type="nucleotide sequence ID" value="NC_042090.1"/>
</dbReference>
<keyword evidence="2" id="KW-1185">Reference proteome</keyword>